<dbReference type="AlphaFoldDB" id="A0A370DSN1"/>
<comment type="subcellular location">
    <subcellularLocation>
        <location evidence="1">Cell inner membrane</location>
    </subcellularLocation>
</comment>
<dbReference type="GO" id="GO:0015628">
    <property type="term" value="P:protein secretion by the type II secretion system"/>
    <property type="evidence" value="ECO:0007669"/>
    <property type="project" value="InterPro"/>
</dbReference>
<dbReference type="Pfam" id="PF11356">
    <property type="entry name" value="T2SSC"/>
    <property type="match status" value="1"/>
</dbReference>
<evidence type="ECO:0000313" key="12">
    <source>
        <dbReference type="EMBL" id="RDH88174.1"/>
    </source>
</evidence>
<dbReference type="NCBIfam" id="TIGR01713">
    <property type="entry name" value="typeII_sec_gspC"/>
    <property type="match status" value="1"/>
</dbReference>
<accession>A0A370DSN1</accession>
<dbReference type="InterPro" id="IPR036034">
    <property type="entry name" value="PDZ_sf"/>
</dbReference>
<keyword evidence="7" id="KW-0653">Protein transport</keyword>
<feature type="transmembrane region" description="Helical" evidence="10">
    <location>
        <begin position="37"/>
        <end position="58"/>
    </location>
</feature>
<keyword evidence="6 10" id="KW-0812">Transmembrane</keyword>
<comment type="caution">
    <text evidence="12">The sequence shown here is derived from an EMBL/GenBank/DDBJ whole genome shotgun (WGS) entry which is preliminary data.</text>
</comment>
<dbReference type="Gene3D" id="2.30.30.830">
    <property type="match status" value="1"/>
</dbReference>
<keyword evidence="5" id="KW-0997">Cell inner membrane</keyword>
<evidence type="ECO:0000256" key="9">
    <source>
        <dbReference type="ARBA" id="ARBA00023136"/>
    </source>
</evidence>
<dbReference type="InterPro" id="IPR001639">
    <property type="entry name" value="T2SS_protein-GspC"/>
</dbReference>
<keyword evidence="9 10" id="KW-0472">Membrane</keyword>
<keyword evidence="13" id="KW-1185">Reference proteome</keyword>
<dbReference type="Gene3D" id="2.30.42.10">
    <property type="match status" value="1"/>
</dbReference>
<dbReference type="InterPro" id="IPR024961">
    <property type="entry name" value="T2SS_GspC_N"/>
</dbReference>
<gene>
    <name evidence="12" type="primary">gspC</name>
    <name evidence="12" type="ORF">DIZ78_01950</name>
</gene>
<comment type="similarity">
    <text evidence="2">Belongs to the GSP C family.</text>
</comment>
<dbReference type="GO" id="GO:0005886">
    <property type="term" value="C:plasma membrane"/>
    <property type="evidence" value="ECO:0007669"/>
    <property type="project" value="UniProtKB-SubCell"/>
</dbReference>
<reference evidence="12 13" key="1">
    <citation type="journal article" date="2018" name="ISME J.">
        <title>Endosymbiont genomes yield clues of tubeworm success.</title>
        <authorList>
            <person name="Li Y."/>
            <person name="Liles M.R."/>
            <person name="Halanych K.M."/>
        </authorList>
    </citation>
    <scope>NUCLEOTIDE SEQUENCE [LARGE SCALE GENOMIC DNA]</scope>
    <source>
        <strain evidence="12">A1462</strain>
    </source>
</reference>
<evidence type="ECO:0000256" key="8">
    <source>
        <dbReference type="ARBA" id="ARBA00022989"/>
    </source>
</evidence>
<protein>
    <submittedName>
        <fullName evidence="12">Type II secretion system protein GspC</fullName>
    </submittedName>
</protein>
<evidence type="ECO:0000313" key="13">
    <source>
        <dbReference type="Proteomes" id="UP000254771"/>
    </source>
</evidence>
<proteinExistence type="inferred from homology"/>
<evidence type="ECO:0000256" key="6">
    <source>
        <dbReference type="ARBA" id="ARBA00022692"/>
    </source>
</evidence>
<evidence type="ECO:0000259" key="11">
    <source>
        <dbReference type="Pfam" id="PF11356"/>
    </source>
</evidence>
<keyword evidence="4" id="KW-1003">Cell membrane</keyword>
<dbReference type="SUPFAM" id="SSF50156">
    <property type="entry name" value="PDZ domain-like"/>
    <property type="match status" value="1"/>
</dbReference>
<evidence type="ECO:0000256" key="3">
    <source>
        <dbReference type="ARBA" id="ARBA00022448"/>
    </source>
</evidence>
<dbReference type="EMBL" id="QFXE01000002">
    <property type="protein sequence ID" value="RDH88174.1"/>
    <property type="molecule type" value="Genomic_DNA"/>
</dbReference>
<keyword evidence="3" id="KW-0813">Transport</keyword>
<evidence type="ECO:0000256" key="1">
    <source>
        <dbReference type="ARBA" id="ARBA00004533"/>
    </source>
</evidence>
<evidence type="ECO:0000256" key="2">
    <source>
        <dbReference type="ARBA" id="ARBA00007986"/>
    </source>
</evidence>
<evidence type="ECO:0000256" key="5">
    <source>
        <dbReference type="ARBA" id="ARBA00022519"/>
    </source>
</evidence>
<evidence type="ECO:0000256" key="10">
    <source>
        <dbReference type="SAM" id="Phobius"/>
    </source>
</evidence>
<sequence>MVVMDFTGTAQRAMGIWGESGRPGWFDQLVSRTLPRVALLVLVVLVAYVLAQITWQVIPVPAEQHIVRSGEVLTGTKHPGRSLKDQSDRLSSLHVFGRPGAVKRSAPKVVAERAPETNLNLTLHGVFADPKPELGAAIIGKAGSEQKYYKVGKKIMGGVTLQAVHEDRVVLLRNGQSEVLRFPRASKSVVTSSRSKSASKASSSSSSSLGTYKEMFKREPLKIFQHLRFVPVRTGKQLKGYRILPQKNRDLYNRLGVRPSDLVTSVNGVPLNDDKQAMGLIKDLQTANNIELVVLRQGQQTTLSLDLN</sequence>
<feature type="domain" description="Type II secretion system protein GspC N-terminal" evidence="11">
    <location>
        <begin position="41"/>
        <end position="182"/>
    </location>
</feature>
<evidence type="ECO:0000256" key="4">
    <source>
        <dbReference type="ARBA" id="ARBA00022475"/>
    </source>
</evidence>
<organism evidence="12 13">
    <name type="scientific">endosymbiont of Escarpia spicata</name>
    <dbReference type="NCBI Taxonomy" id="2200908"/>
    <lineage>
        <taxon>Bacteria</taxon>
        <taxon>Pseudomonadati</taxon>
        <taxon>Pseudomonadota</taxon>
        <taxon>Gammaproteobacteria</taxon>
        <taxon>sulfur-oxidizing symbionts</taxon>
    </lineage>
</organism>
<name>A0A370DSN1_9GAMM</name>
<evidence type="ECO:0000256" key="7">
    <source>
        <dbReference type="ARBA" id="ARBA00022927"/>
    </source>
</evidence>
<keyword evidence="8 10" id="KW-1133">Transmembrane helix</keyword>
<dbReference type="GO" id="GO:0015627">
    <property type="term" value="C:type II protein secretion system complex"/>
    <property type="evidence" value="ECO:0007669"/>
    <property type="project" value="InterPro"/>
</dbReference>
<dbReference type="Proteomes" id="UP000254771">
    <property type="component" value="Unassembled WGS sequence"/>
</dbReference>